<dbReference type="Proteomes" id="UP001055811">
    <property type="component" value="Linkage Group LG02"/>
</dbReference>
<reference evidence="1 2" key="2">
    <citation type="journal article" date="2022" name="Mol. Ecol. Resour.">
        <title>The genomes of chicory, endive, great burdock and yacon provide insights into Asteraceae paleo-polyploidization history and plant inulin production.</title>
        <authorList>
            <person name="Fan W."/>
            <person name="Wang S."/>
            <person name="Wang H."/>
            <person name="Wang A."/>
            <person name="Jiang F."/>
            <person name="Liu H."/>
            <person name="Zhao H."/>
            <person name="Xu D."/>
            <person name="Zhang Y."/>
        </authorList>
    </citation>
    <scope>NUCLEOTIDE SEQUENCE [LARGE SCALE GENOMIC DNA]</scope>
    <source>
        <strain evidence="2">cv. Punajuju</strain>
        <tissue evidence="1">Leaves</tissue>
    </source>
</reference>
<gene>
    <name evidence="1" type="ORF">L2E82_12328</name>
</gene>
<keyword evidence="2" id="KW-1185">Reference proteome</keyword>
<sequence length="253" mass="28522">MEETKEISREFQRAREAAGESKEEEEIKGIVKENQERNWNCAQIATDQEPAQALGAARPGSRRGAPRRVTKGRQNEQTEWADLFCKGARVAVGTVIVHLMGDRRQADRGEGSHTSSRGSEPHVLRNDEAEPNPPPPQPVTMEAIQFLINNLRTELRQDVHNIIDSRMGEPSAQSSQEFSKKTTEEEATGGNKKEEKGCSFKSFMACKPPEYHGSFEPKVTMRWVREIEQVMQASKCGENDRVNYASRQVCFMS</sequence>
<evidence type="ECO:0000313" key="2">
    <source>
        <dbReference type="Proteomes" id="UP001055811"/>
    </source>
</evidence>
<organism evidence="1 2">
    <name type="scientific">Cichorium intybus</name>
    <name type="common">Chicory</name>
    <dbReference type="NCBI Taxonomy" id="13427"/>
    <lineage>
        <taxon>Eukaryota</taxon>
        <taxon>Viridiplantae</taxon>
        <taxon>Streptophyta</taxon>
        <taxon>Embryophyta</taxon>
        <taxon>Tracheophyta</taxon>
        <taxon>Spermatophyta</taxon>
        <taxon>Magnoliopsida</taxon>
        <taxon>eudicotyledons</taxon>
        <taxon>Gunneridae</taxon>
        <taxon>Pentapetalae</taxon>
        <taxon>asterids</taxon>
        <taxon>campanulids</taxon>
        <taxon>Asterales</taxon>
        <taxon>Asteraceae</taxon>
        <taxon>Cichorioideae</taxon>
        <taxon>Cichorieae</taxon>
        <taxon>Cichoriinae</taxon>
        <taxon>Cichorium</taxon>
    </lineage>
</organism>
<comment type="caution">
    <text evidence="1">The sequence shown here is derived from an EMBL/GenBank/DDBJ whole genome shotgun (WGS) entry which is preliminary data.</text>
</comment>
<reference evidence="2" key="1">
    <citation type="journal article" date="2022" name="Mol. Ecol. Resour.">
        <title>The genomes of chicory, endive, great burdock and yacon provide insights into Asteraceae palaeo-polyploidization history and plant inulin production.</title>
        <authorList>
            <person name="Fan W."/>
            <person name="Wang S."/>
            <person name="Wang H."/>
            <person name="Wang A."/>
            <person name="Jiang F."/>
            <person name="Liu H."/>
            <person name="Zhao H."/>
            <person name="Xu D."/>
            <person name="Zhang Y."/>
        </authorList>
    </citation>
    <scope>NUCLEOTIDE SEQUENCE [LARGE SCALE GENOMIC DNA]</scope>
    <source>
        <strain evidence="2">cv. Punajuju</strain>
    </source>
</reference>
<evidence type="ECO:0000313" key="1">
    <source>
        <dbReference type="EMBL" id="KAI3782288.1"/>
    </source>
</evidence>
<protein>
    <submittedName>
        <fullName evidence="1">Uncharacterized protein</fullName>
    </submittedName>
</protein>
<name>A0ACB9GFM0_CICIN</name>
<accession>A0ACB9GFM0</accession>
<proteinExistence type="predicted"/>
<dbReference type="EMBL" id="CM042010">
    <property type="protein sequence ID" value="KAI3782288.1"/>
    <property type="molecule type" value="Genomic_DNA"/>
</dbReference>